<proteinExistence type="predicted"/>
<protein>
    <recommendedName>
        <fullName evidence="1">PiggyBac transposable element-derived protein domain-containing protein</fullName>
    </recommendedName>
</protein>
<reference evidence="2" key="1">
    <citation type="submission" date="2015-11" db="EMBL/GenBank/DDBJ databases">
        <title>De novo transcriptome assembly of four potential Pierce s Disease insect vectors from Arizona vineyards.</title>
        <authorList>
            <person name="Tassone E.E."/>
        </authorList>
    </citation>
    <scope>NUCLEOTIDE SEQUENCE</scope>
</reference>
<dbReference type="InterPro" id="IPR029526">
    <property type="entry name" value="PGBD"/>
</dbReference>
<gene>
    <name evidence="2" type="ORF">g.1980</name>
</gene>
<dbReference type="PANTHER" id="PTHR46599:SF6">
    <property type="entry name" value="DUAL SPECIFICITY PHOSPHATASE 26"/>
    <property type="match status" value="1"/>
</dbReference>
<dbReference type="PANTHER" id="PTHR46599">
    <property type="entry name" value="PIGGYBAC TRANSPOSABLE ELEMENT-DERIVED PROTEIN 4"/>
    <property type="match status" value="1"/>
</dbReference>
<accession>A0A1B6FAD5</accession>
<feature type="domain" description="PiggyBac transposable element-derived protein" evidence="1">
    <location>
        <begin position="13"/>
        <end position="65"/>
    </location>
</feature>
<dbReference type="Pfam" id="PF13843">
    <property type="entry name" value="DDE_Tnp_1_7"/>
    <property type="match status" value="1"/>
</dbReference>
<dbReference type="AlphaFoldDB" id="A0A1B6FAD5"/>
<name>A0A1B6FAD5_9HEMI</name>
<organism evidence="2">
    <name type="scientific">Cuerna arida</name>
    <dbReference type="NCBI Taxonomy" id="1464854"/>
    <lineage>
        <taxon>Eukaryota</taxon>
        <taxon>Metazoa</taxon>
        <taxon>Ecdysozoa</taxon>
        <taxon>Arthropoda</taxon>
        <taxon>Hexapoda</taxon>
        <taxon>Insecta</taxon>
        <taxon>Pterygota</taxon>
        <taxon>Neoptera</taxon>
        <taxon>Paraneoptera</taxon>
        <taxon>Hemiptera</taxon>
        <taxon>Auchenorrhyncha</taxon>
        <taxon>Membracoidea</taxon>
        <taxon>Cicadellidae</taxon>
        <taxon>Cicadellinae</taxon>
        <taxon>Proconiini</taxon>
        <taxon>Cuerna</taxon>
    </lineage>
</organism>
<evidence type="ECO:0000313" key="2">
    <source>
        <dbReference type="EMBL" id="JAS47209.1"/>
    </source>
</evidence>
<dbReference type="EMBL" id="GECZ01022560">
    <property type="protein sequence ID" value="JAS47209.1"/>
    <property type="molecule type" value="Transcribed_RNA"/>
</dbReference>
<sequence length="171" mass="19967">MHDALTIDETTGEQRKPEIITFYNSTKGGVDTCDQLCSLYSVSRKSRRWPLVIFFCLLNTVGINAQVIHASNHNFERRIIRRNFLEEIGLSLVRPFMQIRVQTLTLPRELRSSIKKFLPEEDVVAPRERPPARGRCNFCPRVQDRKTPFICEECYKYVCKEHMKVVCDDCV</sequence>
<evidence type="ECO:0000259" key="1">
    <source>
        <dbReference type="Pfam" id="PF13843"/>
    </source>
</evidence>